<evidence type="ECO:0000313" key="1">
    <source>
        <dbReference type="EMBL" id="GJM90254.1"/>
    </source>
</evidence>
<evidence type="ECO:0000313" key="2">
    <source>
        <dbReference type="Proteomes" id="UP001054889"/>
    </source>
</evidence>
<dbReference type="Proteomes" id="UP001054889">
    <property type="component" value="Unassembled WGS sequence"/>
</dbReference>
<reference evidence="1" key="1">
    <citation type="journal article" date="2018" name="DNA Res.">
        <title>Multiple hybrid de novo genome assembly of finger millet, an orphan allotetraploid crop.</title>
        <authorList>
            <person name="Hatakeyama M."/>
            <person name="Aluri S."/>
            <person name="Balachadran M.T."/>
            <person name="Sivarajan S.R."/>
            <person name="Patrignani A."/>
            <person name="Gruter S."/>
            <person name="Poveda L."/>
            <person name="Shimizu-Inatsugi R."/>
            <person name="Baeten J."/>
            <person name="Francoijs K.J."/>
            <person name="Nataraja K.N."/>
            <person name="Reddy Y.A.N."/>
            <person name="Phadnis S."/>
            <person name="Ravikumar R.L."/>
            <person name="Schlapbach R."/>
            <person name="Sreeman S.M."/>
            <person name="Shimizu K.K."/>
        </authorList>
    </citation>
    <scope>NUCLEOTIDE SEQUENCE</scope>
</reference>
<dbReference type="AlphaFoldDB" id="A0AAV5BV20"/>
<keyword evidence="2" id="KW-1185">Reference proteome</keyword>
<protein>
    <submittedName>
        <fullName evidence="1">Uncharacterized protein</fullName>
    </submittedName>
</protein>
<dbReference type="EMBL" id="BQKI01000003">
    <property type="protein sequence ID" value="GJM90254.1"/>
    <property type="molecule type" value="Genomic_DNA"/>
</dbReference>
<sequence length="157" mass="17978">MDPRLRKRGAETMRDIDRHHARLQPGTFQIEIGEFTPLSDAVAINERMKAGLRGVDTLQVFNPEMVLRKVEAEGAMQSAVARMNTSVTKLNLKIERSRRMIDDLRERLALGPGSVHVGPSINERTLDLEQVVFPVWIETCYSVWNCGYDRDYWDCSD</sequence>
<comment type="caution">
    <text evidence="1">The sequence shown here is derived from an EMBL/GenBank/DDBJ whole genome shotgun (WGS) entry which is preliminary data.</text>
</comment>
<accession>A0AAV5BV20</accession>
<proteinExistence type="predicted"/>
<gene>
    <name evidence="1" type="primary">ga06516</name>
    <name evidence="1" type="ORF">PR202_ga06516</name>
</gene>
<reference evidence="1" key="2">
    <citation type="submission" date="2021-12" db="EMBL/GenBank/DDBJ databases">
        <title>Resequencing data analysis of finger millet.</title>
        <authorList>
            <person name="Hatakeyama M."/>
            <person name="Aluri S."/>
            <person name="Balachadran M.T."/>
            <person name="Sivarajan S.R."/>
            <person name="Poveda L."/>
            <person name="Shimizu-Inatsugi R."/>
            <person name="Schlapbach R."/>
            <person name="Sreeman S.M."/>
            <person name="Shimizu K.K."/>
        </authorList>
    </citation>
    <scope>NUCLEOTIDE SEQUENCE</scope>
</reference>
<organism evidence="1 2">
    <name type="scientific">Eleusine coracana subsp. coracana</name>
    <dbReference type="NCBI Taxonomy" id="191504"/>
    <lineage>
        <taxon>Eukaryota</taxon>
        <taxon>Viridiplantae</taxon>
        <taxon>Streptophyta</taxon>
        <taxon>Embryophyta</taxon>
        <taxon>Tracheophyta</taxon>
        <taxon>Spermatophyta</taxon>
        <taxon>Magnoliopsida</taxon>
        <taxon>Liliopsida</taxon>
        <taxon>Poales</taxon>
        <taxon>Poaceae</taxon>
        <taxon>PACMAD clade</taxon>
        <taxon>Chloridoideae</taxon>
        <taxon>Cynodonteae</taxon>
        <taxon>Eleusininae</taxon>
        <taxon>Eleusine</taxon>
    </lineage>
</organism>
<name>A0AAV5BV20_ELECO</name>